<feature type="compositionally biased region" description="Basic and acidic residues" evidence="7">
    <location>
        <begin position="751"/>
        <end position="760"/>
    </location>
</feature>
<keyword evidence="14" id="KW-1185">Reference proteome</keyword>
<feature type="transmembrane region" description="Helical" evidence="8">
    <location>
        <begin position="677"/>
        <end position="697"/>
    </location>
</feature>
<dbReference type="Pfam" id="PF14703">
    <property type="entry name" value="PHM7_cyt"/>
    <property type="match status" value="1"/>
</dbReference>
<dbReference type="OrthoDB" id="1076608at2759"/>
<comment type="similarity">
    <text evidence="2">Belongs to the CSC1 (TC 1.A.17) family.</text>
</comment>
<feature type="domain" description="CSC1/OSCA1-like 7TM region" evidence="9">
    <location>
        <begin position="424"/>
        <end position="692"/>
    </location>
</feature>
<evidence type="ECO:0000313" key="14">
    <source>
        <dbReference type="Proteomes" id="UP000308549"/>
    </source>
</evidence>
<evidence type="ECO:0000313" key="13">
    <source>
        <dbReference type="EMBL" id="TKA28203.1"/>
    </source>
</evidence>
<evidence type="ECO:0000256" key="8">
    <source>
        <dbReference type="SAM" id="Phobius"/>
    </source>
</evidence>
<feature type="domain" description="10TM putative phosphate transporter extracellular tail" evidence="10">
    <location>
        <begin position="800"/>
        <end position="894"/>
    </location>
</feature>
<dbReference type="InterPro" id="IPR027815">
    <property type="entry name" value="CSC1/OSCA1-like_cyt"/>
</dbReference>
<feature type="transmembrane region" description="Helical" evidence="8">
    <location>
        <begin position="513"/>
        <end position="540"/>
    </location>
</feature>
<name>A0A4U0U019_9PEZI</name>
<sequence length="908" mass="100919">MNAASEWIMDSFDPTRTLLVPRQASGSSSASASSSGGGGNSGDARGQGSSLSALVSTLVPVIIIASILFGVFLLFQKKFDRIYGPRTYLSVIDKDARSPKQSPGLFGWTKEYRQLADEFVLGHSSLDNFLFLRFFKILIMMSFVGCLITWPVLFPVNATGNAQPPQHGLDILSMSNTSGGARYFAHALVGVVFFSFVMYIITRESLYYAYLRQAYLLSPYNASKMSSKTVLFTDVPEHYRSAEHLQRVFQNIRYVWIAADPEDLEDKVEERDTAAMKLEAAEIKLIGNYVKKQNKGKQNEDPEDGRLHERGSFDIEPKERPMHKLKPLIGKKVDTIDWARGELHRLVPEVAKEQAQKRDPKSNKLAAIFIEFDTMRSAQAAFQQVAHQVPFHLTPQDTGMPPDQVLWGNLNMTWWKRKMWSAGGTGLATFLCIFWTVPVAFVGIITNINYITNKVPFLSFINDIPSEILGIVTGLLPTILLAVLMALVPIILSLIARQFEPTMPAVQLKVQAWYFPFQVIQVFLITTFTSAATAVVTQIINQPSTAPTLLAKNLPKASNFYIAYFILIGLITAALQIMNAIPLLMVLVLGKFLDTTPKKMYNRYVTLAGIGWGAFYPKMTLLGVIAISYSVIAPLLLGFATIGFTLLYLGFRYNILFTLGTQVDTQGRCYARALKQLITGLYIAEICLIGLFVIGSASGGSGLISIGPLIIMILMLIATVIWQKQLGSALSKHTMILPSDLLADENHGHHDEENVAEKGHSNGASAKKMDSVSSDSHYQVPRSADPPAPPSGIMGKIKTFIFPNKFSSAAVISKYTLSPHLVKTVRPYTQRERAEAYLHPALTSEAPMIWLARDQYGLSRREVEDSRREIGEGVEITDEAAWVNEQGKVEWDETDIRKAPIWEDEPEY</sequence>
<feature type="transmembrane region" description="Helical" evidence="8">
    <location>
        <begin position="51"/>
        <end position="75"/>
    </location>
</feature>
<evidence type="ECO:0000259" key="9">
    <source>
        <dbReference type="Pfam" id="PF02714"/>
    </source>
</evidence>
<gene>
    <name evidence="13" type="ORF">B0A50_04175</name>
</gene>
<feature type="region of interest" description="Disordered" evidence="7">
    <location>
        <begin position="751"/>
        <end position="790"/>
    </location>
</feature>
<evidence type="ECO:0000256" key="6">
    <source>
        <dbReference type="ARBA" id="ARBA00023136"/>
    </source>
</evidence>
<feature type="transmembrane region" description="Helical" evidence="8">
    <location>
        <begin position="134"/>
        <end position="154"/>
    </location>
</feature>
<dbReference type="PANTHER" id="PTHR13018:SF26">
    <property type="entry name" value="DOMAIN PROTEIN, PUTATIVE (AFU_ORTHOLOGUE AFUA_5G10920)-RELATED"/>
    <property type="match status" value="1"/>
</dbReference>
<dbReference type="Proteomes" id="UP000308549">
    <property type="component" value="Unassembled WGS sequence"/>
</dbReference>
<dbReference type="InterPro" id="IPR032880">
    <property type="entry name" value="CSC1/OSCA1-like_N"/>
</dbReference>
<evidence type="ECO:0008006" key="15">
    <source>
        <dbReference type="Google" id="ProtNLM"/>
    </source>
</evidence>
<feature type="region of interest" description="Disordered" evidence="7">
    <location>
        <begin position="23"/>
        <end position="44"/>
    </location>
</feature>
<feature type="domain" description="CSC1/OSCA1-like N-terminal transmembrane" evidence="11">
    <location>
        <begin position="53"/>
        <end position="204"/>
    </location>
</feature>
<feature type="compositionally biased region" description="Low complexity" evidence="7">
    <location>
        <begin position="24"/>
        <end position="34"/>
    </location>
</feature>
<feature type="region of interest" description="Disordered" evidence="7">
    <location>
        <begin position="292"/>
        <end position="311"/>
    </location>
</feature>
<dbReference type="Pfam" id="PF02714">
    <property type="entry name" value="RSN1_7TM"/>
    <property type="match status" value="1"/>
</dbReference>
<dbReference type="Pfam" id="PF13967">
    <property type="entry name" value="RSN1_TM"/>
    <property type="match status" value="1"/>
</dbReference>
<keyword evidence="5 8" id="KW-1133">Transmembrane helix</keyword>
<evidence type="ECO:0000256" key="3">
    <source>
        <dbReference type="ARBA" id="ARBA00022448"/>
    </source>
</evidence>
<feature type="transmembrane region" description="Helical" evidence="8">
    <location>
        <begin position="426"/>
        <end position="448"/>
    </location>
</feature>
<dbReference type="GO" id="GO:0005886">
    <property type="term" value="C:plasma membrane"/>
    <property type="evidence" value="ECO:0007669"/>
    <property type="project" value="TreeGrafter"/>
</dbReference>
<proteinExistence type="inferred from homology"/>
<feature type="transmembrane region" description="Helical" evidence="8">
    <location>
        <begin position="468"/>
        <end position="492"/>
    </location>
</feature>
<dbReference type="InterPro" id="IPR003864">
    <property type="entry name" value="CSC1/OSCA1-like_7TM"/>
</dbReference>
<accession>A0A4U0U019</accession>
<dbReference type="InterPro" id="IPR045122">
    <property type="entry name" value="Csc1-like"/>
</dbReference>
<feature type="domain" description="CSC1/OSCA1-like cytosolic" evidence="12">
    <location>
        <begin position="227"/>
        <end position="409"/>
    </location>
</feature>
<dbReference type="AlphaFoldDB" id="A0A4U0U019"/>
<dbReference type="GO" id="GO:0005227">
    <property type="term" value="F:calcium-activated cation channel activity"/>
    <property type="evidence" value="ECO:0007669"/>
    <property type="project" value="InterPro"/>
</dbReference>
<comment type="subcellular location">
    <subcellularLocation>
        <location evidence="1">Membrane</location>
        <topology evidence="1">Multi-pass membrane protein</topology>
    </subcellularLocation>
</comment>
<feature type="transmembrane region" description="Helical" evidence="8">
    <location>
        <begin position="625"/>
        <end position="649"/>
    </location>
</feature>
<keyword evidence="3" id="KW-0813">Transport</keyword>
<feature type="transmembrane region" description="Helical" evidence="8">
    <location>
        <begin position="601"/>
        <end position="619"/>
    </location>
</feature>
<protein>
    <recommendedName>
        <fullName evidence="15">DUF221-domain-containing protein</fullName>
    </recommendedName>
</protein>
<feature type="compositionally biased region" description="Basic and acidic residues" evidence="7">
    <location>
        <begin position="297"/>
        <end position="311"/>
    </location>
</feature>
<keyword evidence="6 8" id="KW-0472">Membrane</keyword>
<reference evidence="13 14" key="1">
    <citation type="submission" date="2017-03" db="EMBL/GenBank/DDBJ databases">
        <title>Genomes of endolithic fungi from Antarctica.</title>
        <authorList>
            <person name="Coleine C."/>
            <person name="Masonjones S."/>
            <person name="Stajich J.E."/>
        </authorList>
    </citation>
    <scope>NUCLEOTIDE SEQUENCE [LARGE SCALE GENOMIC DNA]</scope>
    <source>
        <strain evidence="13 14">CCFEE 6315</strain>
    </source>
</reference>
<evidence type="ECO:0000256" key="1">
    <source>
        <dbReference type="ARBA" id="ARBA00004141"/>
    </source>
</evidence>
<feature type="transmembrane region" description="Helical" evidence="8">
    <location>
        <begin position="183"/>
        <end position="202"/>
    </location>
</feature>
<evidence type="ECO:0000256" key="4">
    <source>
        <dbReference type="ARBA" id="ARBA00022692"/>
    </source>
</evidence>
<dbReference type="Pfam" id="PF12621">
    <property type="entry name" value="PHM7_ext"/>
    <property type="match status" value="1"/>
</dbReference>
<keyword evidence="4 8" id="KW-0812">Transmembrane</keyword>
<dbReference type="InterPro" id="IPR022257">
    <property type="entry name" value="PHM7_ext"/>
</dbReference>
<dbReference type="PANTHER" id="PTHR13018">
    <property type="entry name" value="PROBABLE MEMBRANE PROTEIN DUF221-RELATED"/>
    <property type="match status" value="1"/>
</dbReference>
<evidence type="ECO:0000259" key="11">
    <source>
        <dbReference type="Pfam" id="PF13967"/>
    </source>
</evidence>
<evidence type="ECO:0000259" key="12">
    <source>
        <dbReference type="Pfam" id="PF14703"/>
    </source>
</evidence>
<organism evidence="13 14">
    <name type="scientific">Salinomyces thailandicus</name>
    <dbReference type="NCBI Taxonomy" id="706561"/>
    <lineage>
        <taxon>Eukaryota</taxon>
        <taxon>Fungi</taxon>
        <taxon>Dikarya</taxon>
        <taxon>Ascomycota</taxon>
        <taxon>Pezizomycotina</taxon>
        <taxon>Dothideomycetes</taxon>
        <taxon>Dothideomycetidae</taxon>
        <taxon>Mycosphaerellales</taxon>
        <taxon>Teratosphaeriaceae</taxon>
        <taxon>Salinomyces</taxon>
    </lineage>
</organism>
<dbReference type="EMBL" id="NAJL01000019">
    <property type="protein sequence ID" value="TKA28203.1"/>
    <property type="molecule type" value="Genomic_DNA"/>
</dbReference>
<evidence type="ECO:0000259" key="10">
    <source>
        <dbReference type="Pfam" id="PF12621"/>
    </source>
</evidence>
<evidence type="ECO:0000256" key="5">
    <source>
        <dbReference type="ARBA" id="ARBA00022989"/>
    </source>
</evidence>
<evidence type="ECO:0000256" key="2">
    <source>
        <dbReference type="ARBA" id="ARBA00007779"/>
    </source>
</evidence>
<feature type="transmembrane region" description="Helical" evidence="8">
    <location>
        <begin position="703"/>
        <end position="722"/>
    </location>
</feature>
<feature type="transmembrane region" description="Helical" evidence="8">
    <location>
        <begin position="560"/>
        <end position="589"/>
    </location>
</feature>
<evidence type="ECO:0000256" key="7">
    <source>
        <dbReference type="SAM" id="MobiDB-lite"/>
    </source>
</evidence>
<comment type="caution">
    <text evidence="13">The sequence shown here is derived from an EMBL/GenBank/DDBJ whole genome shotgun (WGS) entry which is preliminary data.</text>
</comment>